<keyword evidence="11" id="KW-1133">Transmembrane helix</keyword>
<dbReference type="SMART" id="SM00220">
    <property type="entry name" value="S_TKc"/>
    <property type="match status" value="1"/>
</dbReference>
<dbReference type="Gene3D" id="2.90.10.30">
    <property type="match status" value="1"/>
</dbReference>
<keyword evidence="4 12" id="KW-0732">Signal</keyword>
<evidence type="ECO:0000259" key="13">
    <source>
        <dbReference type="PROSITE" id="PS50011"/>
    </source>
</evidence>
<evidence type="ECO:0000256" key="12">
    <source>
        <dbReference type="SAM" id="SignalP"/>
    </source>
</evidence>
<keyword evidence="3" id="KW-0808">Transferase</keyword>
<dbReference type="InterPro" id="IPR037185">
    <property type="entry name" value="EmrE-like"/>
</dbReference>
<proteinExistence type="predicted"/>
<gene>
    <name evidence="16" type="ORF">VitviT2T_017512</name>
</gene>
<feature type="domain" description="Protein kinase" evidence="13">
    <location>
        <begin position="528"/>
        <end position="801"/>
    </location>
</feature>
<dbReference type="Pfam" id="PF01453">
    <property type="entry name" value="B_lectin"/>
    <property type="match status" value="1"/>
</dbReference>
<dbReference type="InterPro" id="IPR036426">
    <property type="entry name" value="Bulb-type_lectin_dom_sf"/>
</dbReference>
<dbReference type="PANTHER" id="PTHR47976:SF30">
    <property type="entry name" value="RECEPTOR-LIKE SERINE_THREONINE-PROTEIN KINASE"/>
    <property type="match status" value="1"/>
</dbReference>
<keyword evidence="11" id="KW-0472">Membrane</keyword>
<feature type="transmembrane region" description="Helical" evidence="11">
    <location>
        <begin position="471"/>
        <end position="494"/>
    </location>
</feature>
<dbReference type="InterPro" id="IPR008271">
    <property type="entry name" value="Ser/Thr_kinase_AS"/>
</dbReference>
<keyword evidence="2" id="KW-0245">EGF-like domain</keyword>
<dbReference type="CDD" id="cd14066">
    <property type="entry name" value="STKc_IRAK"/>
    <property type="match status" value="1"/>
</dbReference>
<dbReference type="InterPro" id="IPR003609">
    <property type="entry name" value="Pan_app"/>
</dbReference>
<keyword evidence="6" id="KW-0418">Kinase</keyword>
<dbReference type="PROSITE" id="PS50927">
    <property type="entry name" value="BULB_LECTIN"/>
    <property type="match status" value="1"/>
</dbReference>
<evidence type="ECO:0000256" key="4">
    <source>
        <dbReference type="ARBA" id="ARBA00022729"/>
    </source>
</evidence>
<accession>A0ABY9CV15</accession>
<feature type="domain" description="Bulb-type lectin" evidence="14">
    <location>
        <begin position="48"/>
        <end position="175"/>
    </location>
</feature>
<evidence type="ECO:0000313" key="17">
    <source>
        <dbReference type="Proteomes" id="UP001227230"/>
    </source>
</evidence>
<dbReference type="PROSITE" id="PS00107">
    <property type="entry name" value="PROTEIN_KINASE_ATP"/>
    <property type="match status" value="1"/>
</dbReference>
<dbReference type="SUPFAM" id="SSF51110">
    <property type="entry name" value="alpha-D-mannose-specific plant lectins"/>
    <property type="match status" value="1"/>
</dbReference>
<evidence type="ECO:0008006" key="18">
    <source>
        <dbReference type="Google" id="ProtNLM"/>
    </source>
</evidence>
<dbReference type="Pfam" id="PF08276">
    <property type="entry name" value="PAN_2"/>
    <property type="match status" value="1"/>
</dbReference>
<evidence type="ECO:0000256" key="9">
    <source>
        <dbReference type="ARBA" id="ARBA00023180"/>
    </source>
</evidence>
<evidence type="ECO:0000256" key="7">
    <source>
        <dbReference type="ARBA" id="ARBA00022840"/>
    </source>
</evidence>
<dbReference type="PROSITE" id="PS00108">
    <property type="entry name" value="PROTEIN_KINASE_ST"/>
    <property type="match status" value="1"/>
</dbReference>
<dbReference type="Pfam" id="PF00069">
    <property type="entry name" value="Pkinase"/>
    <property type="match status" value="1"/>
</dbReference>
<feature type="signal peptide" evidence="12">
    <location>
        <begin position="1"/>
        <end position="25"/>
    </location>
</feature>
<evidence type="ECO:0000256" key="1">
    <source>
        <dbReference type="ARBA" id="ARBA00004141"/>
    </source>
</evidence>
<evidence type="ECO:0000256" key="2">
    <source>
        <dbReference type="ARBA" id="ARBA00022536"/>
    </source>
</evidence>
<keyword evidence="11" id="KW-0812">Transmembrane</keyword>
<dbReference type="Proteomes" id="UP001227230">
    <property type="component" value="Chromosome 12"/>
</dbReference>
<organism evidence="16 17">
    <name type="scientific">Vitis vinifera</name>
    <name type="common">Grape</name>
    <dbReference type="NCBI Taxonomy" id="29760"/>
    <lineage>
        <taxon>Eukaryota</taxon>
        <taxon>Viridiplantae</taxon>
        <taxon>Streptophyta</taxon>
        <taxon>Embryophyta</taxon>
        <taxon>Tracheophyta</taxon>
        <taxon>Spermatophyta</taxon>
        <taxon>Magnoliopsida</taxon>
        <taxon>eudicotyledons</taxon>
        <taxon>Gunneridae</taxon>
        <taxon>Pentapetalae</taxon>
        <taxon>rosids</taxon>
        <taxon>Vitales</taxon>
        <taxon>Vitaceae</taxon>
        <taxon>Viteae</taxon>
        <taxon>Vitis</taxon>
    </lineage>
</organism>
<keyword evidence="8" id="KW-1015">Disulfide bond</keyword>
<dbReference type="PROSITE" id="PS50948">
    <property type="entry name" value="PAN"/>
    <property type="match status" value="1"/>
</dbReference>
<keyword evidence="9" id="KW-0325">Glycoprotein</keyword>
<feature type="transmembrane region" description="Helical" evidence="11">
    <location>
        <begin position="894"/>
        <end position="913"/>
    </location>
</feature>
<feature type="transmembrane region" description="Helical" evidence="11">
    <location>
        <begin position="858"/>
        <end position="888"/>
    </location>
</feature>
<dbReference type="InterPro" id="IPR000719">
    <property type="entry name" value="Prot_kinase_dom"/>
</dbReference>
<evidence type="ECO:0000259" key="14">
    <source>
        <dbReference type="PROSITE" id="PS50927"/>
    </source>
</evidence>
<feature type="domain" description="Apple" evidence="15">
    <location>
        <begin position="371"/>
        <end position="454"/>
    </location>
</feature>
<dbReference type="InterPro" id="IPR001480">
    <property type="entry name" value="Bulb-type_lectin_dom"/>
</dbReference>
<dbReference type="SMART" id="SM00108">
    <property type="entry name" value="B_lectin"/>
    <property type="match status" value="1"/>
</dbReference>
<evidence type="ECO:0000259" key="15">
    <source>
        <dbReference type="PROSITE" id="PS50948"/>
    </source>
</evidence>
<protein>
    <recommendedName>
        <fullName evidence="18">Receptor-like serine/threonine-protein kinase</fullName>
    </recommendedName>
</protein>
<evidence type="ECO:0000256" key="8">
    <source>
        <dbReference type="ARBA" id="ARBA00023157"/>
    </source>
</evidence>
<keyword evidence="17" id="KW-1185">Reference proteome</keyword>
<dbReference type="CDD" id="cd00028">
    <property type="entry name" value="B_lectin"/>
    <property type="match status" value="1"/>
</dbReference>
<feature type="chain" id="PRO_5045112072" description="Receptor-like serine/threonine-protein kinase" evidence="12">
    <location>
        <begin position="26"/>
        <end position="960"/>
    </location>
</feature>
<dbReference type="EMBL" id="CP126659">
    <property type="protein sequence ID" value="WJZ99033.1"/>
    <property type="molecule type" value="Genomic_DNA"/>
</dbReference>
<dbReference type="PANTHER" id="PTHR47976">
    <property type="entry name" value="G-TYPE LECTIN S-RECEPTOR-LIKE SERINE/THREONINE-PROTEIN KINASE SD2-5"/>
    <property type="match status" value="1"/>
</dbReference>
<evidence type="ECO:0000256" key="10">
    <source>
        <dbReference type="PROSITE-ProRule" id="PRU10141"/>
    </source>
</evidence>
<sequence>MAWHRLESCYVAVLSLLALISLCRGATLYVHDYPNIARHSSSWTNVEQELIWGDEKVSLLPILCIKGEGAGFCFGFYCRYIRDECLLAVVICPAYNLPLISSPELVWSANRNNPVRINATLQLTGGGDLILKDADGKFVWSTNTTGKSVSGLKLTEAGDVVLFDANNATVWQSFDHPTDALLQGQKMVSGKKLTASLATDNWTEGMLSLSVTNEALVAYVESNPPQIYYLLEGSDTDTKGKTKQNYILLGNESLDGFIHGADPNYPDSRIFIATDLSAQFIKLGPDGHLRAYGWKNNSWEAADLLTDWLSFPNHLSDVDDCQYPLVCGKYGICSERQCSCPPPSANGTNYFRPVDDNLPSHGCYTTKPIACGSSQYHHLLELQHVGYFAFSSDISSTNVENCKQACLNNCSCKAALFQYTDDPLDGDCCLLSEVFSLMTTDRGDIKSSTFLKVAISPIDIGNMKKKGHARVILVSSLAAFFGVFIFMTTCFFLFRKKKDSIEFEEDYLDQVSGMPTRFSFQDLKSTTQNFSCKLGEGGFGSVYEGTLSNGVKVAVKHLEGLAQVKKSFSAEVETIGSIHHVNLVRLIGFCAEKSHRLLVYEYMCNGSLDKWIFHKNQHLSLGWESRRKIILDIAKGLAYLHEECRQKIFHLDIKPQNILLDEHLNAKVSDFGLSKLIDKDQSQVVTTMRGTPGYLAPEWLSSVITEKVDVYSFGVVLLEILCGRRNVDRSQPEEDMHLLGIFRRKANEGQVLDMVDKNSEDMQRHGAEVMELMKVAAWCLQNDYARRPSMSVVVKALEGLVDIEDDLIYNFSYSPLPRGIAHKVAAAATPIMPSALSGPRYVIVLSHFGDDNKVLTEYILVSVTSAVTVTIAGVVKEAVTILVAVFYFHDQFTWLKGVGLFTIMVGVSLFNWYKYLKLQTGHSNEVDMGDAAGDIAGSLKSNINARYVILEEVDEQEDST</sequence>
<keyword evidence="7 10" id="KW-0067">ATP-binding</keyword>
<reference evidence="16 17" key="1">
    <citation type="journal article" date="2023" name="Hortic Res">
        <title>The complete reference genome for grapevine (Vitis vinifera L.) genetics and breeding.</title>
        <authorList>
            <person name="Shi X."/>
            <person name="Cao S."/>
            <person name="Wang X."/>
            <person name="Huang S."/>
            <person name="Wang Y."/>
            <person name="Liu Z."/>
            <person name="Liu W."/>
            <person name="Leng X."/>
            <person name="Peng Y."/>
            <person name="Wang N."/>
            <person name="Wang Y."/>
            <person name="Ma Z."/>
            <person name="Xu X."/>
            <person name="Zhang F."/>
            <person name="Xue H."/>
            <person name="Zhong H."/>
            <person name="Wang Y."/>
            <person name="Zhang K."/>
            <person name="Velt A."/>
            <person name="Avia K."/>
            <person name="Holtgrawe D."/>
            <person name="Grimplet J."/>
            <person name="Matus J.T."/>
            <person name="Ware D."/>
            <person name="Wu X."/>
            <person name="Wang H."/>
            <person name="Liu C."/>
            <person name="Fang Y."/>
            <person name="Rustenholz C."/>
            <person name="Cheng Z."/>
            <person name="Xiao H."/>
            <person name="Zhou Y."/>
        </authorList>
    </citation>
    <scope>NUCLEOTIDE SEQUENCE [LARGE SCALE GENOMIC DNA]</scope>
    <source>
        <strain evidence="17">cv. Pinot noir / PN40024</strain>
        <tissue evidence="16">Leaf</tissue>
    </source>
</reference>
<dbReference type="SUPFAM" id="SSF103481">
    <property type="entry name" value="Multidrug resistance efflux transporter EmrE"/>
    <property type="match status" value="1"/>
</dbReference>
<evidence type="ECO:0000313" key="16">
    <source>
        <dbReference type="EMBL" id="WJZ99033.1"/>
    </source>
</evidence>
<dbReference type="InterPro" id="IPR011009">
    <property type="entry name" value="Kinase-like_dom_sf"/>
</dbReference>
<comment type="subcellular location">
    <subcellularLocation>
        <location evidence="1">Membrane</location>
        <topology evidence="1">Multi-pass membrane protein</topology>
    </subcellularLocation>
</comment>
<dbReference type="Gene3D" id="1.10.510.10">
    <property type="entry name" value="Transferase(Phosphotransferase) domain 1"/>
    <property type="match status" value="1"/>
</dbReference>
<dbReference type="Gene3D" id="3.30.200.20">
    <property type="entry name" value="Phosphorylase Kinase, domain 1"/>
    <property type="match status" value="1"/>
</dbReference>
<evidence type="ECO:0000256" key="3">
    <source>
        <dbReference type="ARBA" id="ARBA00022679"/>
    </source>
</evidence>
<dbReference type="InterPro" id="IPR051343">
    <property type="entry name" value="G-type_lectin_kinases/EP1-like"/>
</dbReference>
<name>A0ABY9CV15_VITVI</name>
<dbReference type="PROSITE" id="PS50011">
    <property type="entry name" value="PROTEIN_KINASE_DOM"/>
    <property type="match status" value="1"/>
</dbReference>
<dbReference type="CDD" id="cd01098">
    <property type="entry name" value="PAN_AP_plant"/>
    <property type="match status" value="1"/>
</dbReference>
<dbReference type="InterPro" id="IPR017441">
    <property type="entry name" value="Protein_kinase_ATP_BS"/>
</dbReference>
<evidence type="ECO:0000256" key="11">
    <source>
        <dbReference type="SAM" id="Phobius"/>
    </source>
</evidence>
<evidence type="ECO:0000256" key="5">
    <source>
        <dbReference type="ARBA" id="ARBA00022741"/>
    </source>
</evidence>
<keyword evidence="5 10" id="KW-0547">Nucleotide-binding</keyword>
<evidence type="ECO:0000256" key="6">
    <source>
        <dbReference type="ARBA" id="ARBA00022777"/>
    </source>
</evidence>
<dbReference type="SUPFAM" id="SSF56112">
    <property type="entry name" value="Protein kinase-like (PK-like)"/>
    <property type="match status" value="1"/>
</dbReference>
<feature type="binding site" evidence="10">
    <location>
        <position position="556"/>
    </location>
    <ligand>
        <name>ATP</name>
        <dbReference type="ChEBI" id="CHEBI:30616"/>
    </ligand>
</feature>